<name>C9LXF8_SELS3</name>
<dbReference type="EMBL" id="ACKP02000049">
    <property type="protein sequence ID" value="EEX76341.1"/>
    <property type="molecule type" value="Genomic_DNA"/>
</dbReference>
<evidence type="ECO:0000313" key="2">
    <source>
        <dbReference type="Proteomes" id="UP000003505"/>
    </source>
</evidence>
<sequence>MAMDGKCFCAAAFSCHFQEVVSQMHNTLGSSNGRTIFCKAKRIISGFVE</sequence>
<reference evidence="1 2" key="1">
    <citation type="submission" date="2009-09" db="EMBL/GenBank/DDBJ databases">
        <authorList>
            <person name="Weinstock G."/>
            <person name="Sodergren E."/>
            <person name="Clifton S."/>
            <person name="Fulton L."/>
            <person name="Fulton B."/>
            <person name="Courtney L."/>
            <person name="Fronick C."/>
            <person name="Harrison M."/>
            <person name="Strong C."/>
            <person name="Farmer C."/>
            <person name="Delahaunty K."/>
            <person name="Markovic C."/>
            <person name="Hall O."/>
            <person name="Minx P."/>
            <person name="Tomlinson C."/>
            <person name="Mitreva M."/>
            <person name="Nelson J."/>
            <person name="Hou S."/>
            <person name="Wollam A."/>
            <person name="Pepin K.H."/>
            <person name="Johnson M."/>
            <person name="Bhonagiri V."/>
            <person name="Nash W.E."/>
            <person name="Warren W."/>
            <person name="Chinwalla A."/>
            <person name="Mardis E.R."/>
            <person name="Wilson R.K."/>
        </authorList>
    </citation>
    <scope>NUCLEOTIDE SEQUENCE [LARGE SCALE GENOMIC DNA]</scope>
    <source>
        <strain evidence="2">ATCC 35185 / DSM 20758 / VPI D19B-28</strain>
    </source>
</reference>
<dbReference type="Proteomes" id="UP000003505">
    <property type="component" value="Unassembled WGS sequence"/>
</dbReference>
<proteinExistence type="predicted"/>
<accession>C9LXF8</accession>
<protein>
    <submittedName>
        <fullName evidence="1">Uncharacterized protein</fullName>
    </submittedName>
</protein>
<organism evidence="1 2">
    <name type="scientific">Selenomonas sputigena (strain ATCC 35185 / DSM 20758 / CCUG 44933 / VPI D19B-28)</name>
    <dbReference type="NCBI Taxonomy" id="546271"/>
    <lineage>
        <taxon>Bacteria</taxon>
        <taxon>Bacillati</taxon>
        <taxon>Bacillota</taxon>
        <taxon>Negativicutes</taxon>
        <taxon>Selenomonadales</taxon>
        <taxon>Selenomonadaceae</taxon>
        <taxon>Selenomonas</taxon>
    </lineage>
</organism>
<comment type="caution">
    <text evidence="1">The sequence shown here is derived from an EMBL/GenBank/DDBJ whole genome shotgun (WGS) entry which is preliminary data.</text>
</comment>
<gene>
    <name evidence="1" type="ORF">SELSPUOL_02166</name>
</gene>
<evidence type="ECO:0000313" key="1">
    <source>
        <dbReference type="EMBL" id="EEX76341.1"/>
    </source>
</evidence>
<dbReference type="AlphaFoldDB" id="C9LXF8"/>